<dbReference type="PANTHER" id="PTHR22916">
    <property type="entry name" value="GLYCOSYLTRANSFERASE"/>
    <property type="match status" value="1"/>
</dbReference>
<evidence type="ECO:0000259" key="1">
    <source>
        <dbReference type="Pfam" id="PF00535"/>
    </source>
</evidence>
<comment type="caution">
    <text evidence="2">The sequence shown here is derived from an EMBL/GenBank/DDBJ whole genome shotgun (WGS) entry which is preliminary data.</text>
</comment>
<dbReference type="Proteomes" id="UP000460298">
    <property type="component" value="Unassembled WGS sequence"/>
</dbReference>
<proteinExistence type="predicted"/>
<dbReference type="GO" id="GO:0016758">
    <property type="term" value="F:hexosyltransferase activity"/>
    <property type="evidence" value="ECO:0007669"/>
    <property type="project" value="UniProtKB-ARBA"/>
</dbReference>
<evidence type="ECO:0000313" key="2">
    <source>
        <dbReference type="EMBL" id="KAB2933657.1"/>
    </source>
</evidence>
<reference evidence="2 3" key="1">
    <citation type="submission" date="2019-10" db="EMBL/GenBank/DDBJ databases">
        <title>Extracellular Electron Transfer in a Candidatus Methanoperedens spp. Enrichment Culture.</title>
        <authorList>
            <person name="Berger S."/>
            <person name="Rangel Shaw D."/>
            <person name="Berben T."/>
            <person name="In 'T Zandt M."/>
            <person name="Frank J."/>
            <person name="Reimann J."/>
            <person name="Jetten M.S.M."/>
            <person name="Welte C.U."/>
        </authorList>
    </citation>
    <scope>NUCLEOTIDE SEQUENCE [LARGE SCALE GENOMIC DNA]</scope>
    <source>
        <strain evidence="2">SB12</strain>
    </source>
</reference>
<organism evidence="2 3">
    <name type="scientific">Leptonema illini</name>
    <dbReference type="NCBI Taxonomy" id="183"/>
    <lineage>
        <taxon>Bacteria</taxon>
        <taxon>Pseudomonadati</taxon>
        <taxon>Spirochaetota</taxon>
        <taxon>Spirochaetia</taxon>
        <taxon>Leptospirales</taxon>
        <taxon>Leptospiraceae</taxon>
        <taxon>Leptonema</taxon>
    </lineage>
</organism>
<dbReference type="Gene3D" id="3.90.550.10">
    <property type="entry name" value="Spore Coat Polysaccharide Biosynthesis Protein SpsA, Chain A"/>
    <property type="match status" value="1"/>
</dbReference>
<dbReference type="SUPFAM" id="SSF53448">
    <property type="entry name" value="Nucleotide-diphospho-sugar transferases"/>
    <property type="match status" value="1"/>
</dbReference>
<name>A0A833LZH5_9LEPT</name>
<dbReference type="AlphaFoldDB" id="A0A833LZH5"/>
<dbReference type="Pfam" id="PF00535">
    <property type="entry name" value="Glycos_transf_2"/>
    <property type="match status" value="1"/>
</dbReference>
<gene>
    <name evidence="2" type="ORF">F9K24_07385</name>
</gene>
<dbReference type="InterPro" id="IPR029044">
    <property type="entry name" value="Nucleotide-diphossugar_trans"/>
</dbReference>
<keyword evidence="2" id="KW-0808">Transferase</keyword>
<evidence type="ECO:0000313" key="3">
    <source>
        <dbReference type="Proteomes" id="UP000460298"/>
    </source>
</evidence>
<dbReference type="EMBL" id="WBUI01000005">
    <property type="protein sequence ID" value="KAB2933657.1"/>
    <property type="molecule type" value="Genomic_DNA"/>
</dbReference>
<feature type="domain" description="Glycosyltransferase 2-like" evidence="1">
    <location>
        <begin position="4"/>
        <end position="147"/>
    </location>
</feature>
<dbReference type="PANTHER" id="PTHR22916:SF3">
    <property type="entry name" value="UDP-GLCNAC:BETAGAL BETA-1,3-N-ACETYLGLUCOSAMINYLTRANSFERASE-LIKE PROTEIN 1"/>
    <property type="match status" value="1"/>
</dbReference>
<sequence>MKVSVVTVCFNSAATIRNCMESVLSQQGIDLDYVMIDGGSKDGTLEIIRSYGNRISTFISEPDKGIYNAMNKGLRLAKGEIIAILNSDDYYAGPAVLSDVAEAFRLNPMIDIVYGDLEYVDAKSTDRVVRRWISSAFEPGSFKKGWHPPHPSFFVRRSVYERFGLFDEELRIAADYEFMLRVMEKQRLNCLYLPGVKVKMRTGGASNHSLKNIWKANRESYLAFRKNGLRAPVWLPLLKPVLKIRQFLA</sequence>
<protein>
    <submittedName>
        <fullName evidence="2">Glycosyltransferase</fullName>
    </submittedName>
</protein>
<dbReference type="InterPro" id="IPR001173">
    <property type="entry name" value="Glyco_trans_2-like"/>
</dbReference>
<accession>A0A833LZH5</accession>
<dbReference type="CDD" id="cd06433">
    <property type="entry name" value="GT_2_WfgS_like"/>
    <property type="match status" value="1"/>
</dbReference>